<dbReference type="GO" id="GO:0045900">
    <property type="term" value="P:negative regulation of translational elongation"/>
    <property type="evidence" value="ECO:0007669"/>
    <property type="project" value="TreeGrafter"/>
</dbReference>
<evidence type="ECO:0000313" key="4">
    <source>
        <dbReference type="EMBL" id="TQM66604.1"/>
    </source>
</evidence>
<feature type="region of interest" description="Disordered" evidence="2">
    <location>
        <begin position="115"/>
        <end position="135"/>
    </location>
</feature>
<reference evidence="4 5" key="1">
    <citation type="submission" date="2019-06" db="EMBL/GenBank/DDBJ databases">
        <title>Sequencing the genomes of 1000 actinobacteria strains.</title>
        <authorList>
            <person name="Klenk H.-P."/>
        </authorList>
    </citation>
    <scope>NUCLEOTIDE SEQUENCE [LARGE SCALE GENOMIC DNA]</scope>
    <source>
        <strain evidence="4 5">DSM 45043</strain>
    </source>
</reference>
<dbReference type="InterPro" id="IPR038416">
    <property type="entry name" value="Ribosom_S30AE_C_sf"/>
</dbReference>
<evidence type="ECO:0000256" key="1">
    <source>
        <dbReference type="ARBA" id="ARBA00022845"/>
    </source>
</evidence>
<dbReference type="Pfam" id="PF16321">
    <property type="entry name" value="Ribosom_S30AE_C"/>
    <property type="match status" value="2"/>
</dbReference>
<evidence type="ECO:0000256" key="2">
    <source>
        <dbReference type="SAM" id="MobiDB-lite"/>
    </source>
</evidence>
<evidence type="ECO:0000259" key="3">
    <source>
        <dbReference type="Pfam" id="PF16321"/>
    </source>
</evidence>
<dbReference type="RefSeq" id="WP_141965722.1">
    <property type="nucleotide sequence ID" value="NZ_VFPO01000001.1"/>
</dbReference>
<dbReference type="Proteomes" id="UP000316706">
    <property type="component" value="Unassembled WGS sequence"/>
</dbReference>
<dbReference type="OrthoDB" id="3825664at2"/>
<name>A0A543I7N2_9ACTN</name>
<feature type="domain" description="Sigma 54 modulation/S30EA ribosomal protein C-terminal" evidence="3">
    <location>
        <begin position="215"/>
        <end position="260"/>
    </location>
</feature>
<dbReference type="EMBL" id="VFPO01000001">
    <property type="protein sequence ID" value="TQM66604.1"/>
    <property type="molecule type" value="Genomic_DNA"/>
</dbReference>
<dbReference type="GO" id="GO:0043024">
    <property type="term" value="F:ribosomal small subunit binding"/>
    <property type="evidence" value="ECO:0007669"/>
    <property type="project" value="TreeGrafter"/>
</dbReference>
<comment type="caution">
    <text evidence="4">The sequence shown here is derived from an EMBL/GenBank/DDBJ whole genome shotgun (WGS) entry which is preliminary data.</text>
</comment>
<dbReference type="InterPro" id="IPR036567">
    <property type="entry name" value="RHF-like"/>
</dbReference>
<feature type="domain" description="Sigma 54 modulation/S30EA ribosomal protein C-terminal" evidence="3">
    <location>
        <begin position="139"/>
        <end position="193"/>
    </location>
</feature>
<dbReference type="Gene3D" id="3.30.505.50">
    <property type="entry name" value="Sigma 54 modulation/S30EA ribosomal protein, C-terminal domain"/>
    <property type="match status" value="2"/>
</dbReference>
<sequence length="264" mass="29596">MDRSSTQATPEVAVERLGSVPDDFVDYARDKVTAVFRYAPEPVLFARVKLSMAANPAVARPAMAQANLDVNGRLVRAQVAAETMFEAIDELHDRLQRRLGRISKQWEARRGGRPLPELHEWRHGSEPAGRPDYSPLPVEEREIVRRKSFTLASETPDEAAFDMETLDYEFLLFTDAETGQDSVIYHSDGGYRLAQVEPEPDRKDPVAVPLTISPHPAPRLSVSEATERLDTTGLPWVFFVDDSTGRGNVIYRRYDGNYGLITPA</sequence>
<proteinExistence type="predicted"/>
<dbReference type="InterPro" id="IPR003489">
    <property type="entry name" value="RHF/RaiA"/>
</dbReference>
<protein>
    <submittedName>
        <fullName evidence="4">Ribosomal subunit interface protein</fullName>
    </submittedName>
</protein>
<dbReference type="PANTHER" id="PTHR33231">
    <property type="entry name" value="30S RIBOSOMAL PROTEIN"/>
    <property type="match status" value="1"/>
</dbReference>
<dbReference type="GO" id="GO:0022627">
    <property type="term" value="C:cytosolic small ribosomal subunit"/>
    <property type="evidence" value="ECO:0007669"/>
    <property type="project" value="TreeGrafter"/>
</dbReference>
<gene>
    <name evidence="4" type="ORF">FHX41_0185</name>
</gene>
<accession>A0A543I7N2</accession>
<dbReference type="Gene3D" id="3.30.160.100">
    <property type="entry name" value="Ribosome hibernation promotion factor-like"/>
    <property type="match status" value="1"/>
</dbReference>
<dbReference type="PANTHER" id="PTHR33231:SF1">
    <property type="entry name" value="30S RIBOSOMAL PROTEIN"/>
    <property type="match status" value="1"/>
</dbReference>
<dbReference type="InterPro" id="IPR050574">
    <property type="entry name" value="HPF/YfiA_ribosome-assoc"/>
</dbReference>
<dbReference type="SUPFAM" id="SSF69754">
    <property type="entry name" value="Ribosome binding protein Y (YfiA homologue)"/>
    <property type="match status" value="1"/>
</dbReference>
<keyword evidence="5" id="KW-1185">Reference proteome</keyword>
<dbReference type="InterPro" id="IPR032528">
    <property type="entry name" value="Ribosom_S30AE_C"/>
</dbReference>
<keyword evidence="1" id="KW-0810">Translation regulation</keyword>
<dbReference type="Pfam" id="PF02482">
    <property type="entry name" value="Ribosomal_S30AE"/>
    <property type="match status" value="1"/>
</dbReference>
<evidence type="ECO:0000313" key="5">
    <source>
        <dbReference type="Proteomes" id="UP000316706"/>
    </source>
</evidence>
<feature type="compositionally biased region" description="Basic and acidic residues" evidence="2">
    <location>
        <begin position="115"/>
        <end position="125"/>
    </location>
</feature>
<organism evidence="4 5">
    <name type="scientific">Actinomadura hallensis</name>
    <dbReference type="NCBI Taxonomy" id="337895"/>
    <lineage>
        <taxon>Bacteria</taxon>
        <taxon>Bacillati</taxon>
        <taxon>Actinomycetota</taxon>
        <taxon>Actinomycetes</taxon>
        <taxon>Streptosporangiales</taxon>
        <taxon>Thermomonosporaceae</taxon>
        <taxon>Actinomadura</taxon>
    </lineage>
</organism>
<dbReference type="AlphaFoldDB" id="A0A543I7N2"/>